<comment type="similarity">
    <text evidence="1">Belongs to the short-chain dehydrogenases/reductases (SDR) family.</text>
</comment>
<name>A0A1E5H6E1_9ENTE</name>
<proteinExistence type="inferred from homology"/>
<dbReference type="InterPro" id="IPR002347">
    <property type="entry name" value="SDR_fam"/>
</dbReference>
<keyword evidence="2" id="KW-0560">Oxidoreductase</keyword>
<dbReference type="FunFam" id="3.40.50.720:FF:000084">
    <property type="entry name" value="Short-chain dehydrogenase reductase"/>
    <property type="match status" value="1"/>
</dbReference>
<evidence type="ECO:0000256" key="1">
    <source>
        <dbReference type="ARBA" id="ARBA00006484"/>
    </source>
</evidence>
<gene>
    <name evidence="3" type="ORF">BCR25_01490</name>
</gene>
<dbReference type="NCBIfam" id="NF005118">
    <property type="entry name" value="PRK06550.1"/>
    <property type="match status" value="1"/>
</dbReference>
<dbReference type="InterPro" id="IPR036291">
    <property type="entry name" value="NAD(P)-bd_dom_sf"/>
</dbReference>
<dbReference type="PATRIC" id="fig|332950.4.peg.270"/>
<dbReference type="Gene3D" id="3.40.50.720">
    <property type="entry name" value="NAD(P)-binding Rossmann-like Domain"/>
    <property type="match status" value="1"/>
</dbReference>
<protein>
    <submittedName>
        <fullName evidence="3">3-oxoacyl-ACP reductase</fullName>
    </submittedName>
</protein>
<dbReference type="GO" id="GO:0008206">
    <property type="term" value="P:bile acid metabolic process"/>
    <property type="evidence" value="ECO:0007669"/>
    <property type="project" value="UniProtKB-ARBA"/>
</dbReference>
<dbReference type="PRINTS" id="PR00081">
    <property type="entry name" value="GDHRDH"/>
</dbReference>
<dbReference type="RefSeq" id="WP_069661829.1">
    <property type="nucleotide sequence ID" value="NZ_JBHUJJ010000001.1"/>
</dbReference>
<dbReference type="CDD" id="cd05233">
    <property type="entry name" value="SDR_c"/>
    <property type="match status" value="1"/>
</dbReference>
<dbReference type="PANTHER" id="PTHR24321:SF8">
    <property type="entry name" value="ESTRADIOL 17-BETA-DEHYDROGENASE 8-RELATED"/>
    <property type="match status" value="1"/>
</dbReference>
<dbReference type="NCBIfam" id="NF005559">
    <property type="entry name" value="PRK07231.1"/>
    <property type="match status" value="1"/>
</dbReference>
<evidence type="ECO:0000256" key="2">
    <source>
        <dbReference type="ARBA" id="ARBA00023002"/>
    </source>
</evidence>
<comment type="caution">
    <text evidence="3">The sequence shown here is derived from an EMBL/GenBank/DDBJ whole genome shotgun (WGS) entry which is preliminary data.</text>
</comment>
<organism evidence="3 4">
    <name type="scientific">Enterococcus termitis</name>
    <dbReference type="NCBI Taxonomy" id="332950"/>
    <lineage>
        <taxon>Bacteria</taxon>
        <taxon>Bacillati</taxon>
        <taxon>Bacillota</taxon>
        <taxon>Bacilli</taxon>
        <taxon>Lactobacillales</taxon>
        <taxon>Enterococcaceae</taxon>
        <taxon>Enterococcus</taxon>
    </lineage>
</organism>
<dbReference type="PANTHER" id="PTHR24321">
    <property type="entry name" value="DEHYDROGENASES, SHORT CHAIN"/>
    <property type="match status" value="1"/>
</dbReference>
<dbReference type="Pfam" id="PF13561">
    <property type="entry name" value="adh_short_C2"/>
    <property type="match status" value="1"/>
</dbReference>
<accession>A0A1E5H6E1</accession>
<evidence type="ECO:0000313" key="3">
    <source>
        <dbReference type="EMBL" id="OEG20519.1"/>
    </source>
</evidence>
<dbReference type="AlphaFoldDB" id="A0A1E5H6E1"/>
<keyword evidence="4" id="KW-1185">Reference proteome</keyword>
<evidence type="ECO:0000313" key="4">
    <source>
        <dbReference type="Proteomes" id="UP000095094"/>
    </source>
</evidence>
<dbReference type="Proteomes" id="UP000095094">
    <property type="component" value="Unassembled WGS sequence"/>
</dbReference>
<dbReference type="GO" id="GO:0016491">
    <property type="term" value="F:oxidoreductase activity"/>
    <property type="evidence" value="ECO:0007669"/>
    <property type="project" value="UniProtKB-KW"/>
</dbReference>
<dbReference type="OrthoDB" id="9803333at2"/>
<dbReference type="PRINTS" id="PR00080">
    <property type="entry name" value="SDRFAMILY"/>
</dbReference>
<reference evidence="4" key="1">
    <citation type="submission" date="2016-09" db="EMBL/GenBank/DDBJ databases">
        <authorList>
            <person name="Gulvik C.A."/>
        </authorList>
    </citation>
    <scope>NUCLEOTIDE SEQUENCE [LARGE SCALE GENOMIC DNA]</scope>
    <source>
        <strain evidence="4">LMG 8895</strain>
    </source>
</reference>
<dbReference type="SUPFAM" id="SSF51735">
    <property type="entry name" value="NAD(P)-binding Rossmann-fold domains"/>
    <property type="match status" value="1"/>
</dbReference>
<dbReference type="EMBL" id="MIJY01000001">
    <property type="protein sequence ID" value="OEG20519.1"/>
    <property type="molecule type" value="Genomic_DNA"/>
</dbReference>
<sequence length="254" mass="26671">MHFDEYKGKTIFVTGAASGIGQAQAVAFADQGANVVGFDLNANGLAETANRMSESAGTFISCIGTVTKEADILSAVQTANNDFGPIDILLNTAGILDDYTPSLETTEDLWDQVLTINLKGMFLVTNQILPQMLKQQRGVIVNMASIAGMVAGGGGAAYTASKHAIIGYTKQLDYDYVAKGIRANAIAPGAIQTPMNAADFAGDGKMAAWVAKETPAGRWAKPEEVASLSLFLASQQADYIHGTVMTIDGGWLAK</sequence>